<dbReference type="EMBL" id="FMZB01000004">
    <property type="protein sequence ID" value="SDC82152.1"/>
    <property type="molecule type" value="Genomic_DNA"/>
</dbReference>
<dbReference type="InterPro" id="IPR043519">
    <property type="entry name" value="NT_sf"/>
</dbReference>
<sequence>MNVKRRRCLIGTNKKIGRFCANDVKGYIVNEARKEWIDPVYDDLIKRVVQVYKDQLGPNLHSIYIRGSIPRGLGIVGVSDLDTLCITNNKMDELDLTWVNKAENEINQAFSCVNGVELSFYHIEEICNSSTFSIIPFMIKTHSICVYGKDAGHHLPSYRADRTLANDHIINLQQYIESAKHDLQGNEDKEDILDCCIWIMKIIIRAGLALIMEIEKQYTRDLYPAYKAFAKHFPDQEPNMRQALDYAINPSPDAEQLLSFLNEMGEWMVKESEKWLMIHNPDRLRKMNLNE</sequence>
<name>A0A1G6PPH8_9BACI</name>
<gene>
    <name evidence="1" type="ORF">SAMN05421663_104216</name>
</gene>
<dbReference type="SUPFAM" id="SSF81301">
    <property type="entry name" value="Nucleotidyltransferase"/>
    <property type="match status" value="1"/>
</dbReference>
<keyword evidence="2" id="KW-1185">Reference proteome</keyword>
<accession>A0A1G6PPH8</accession>
<protein>
    <recommendedName>
        <fullName evidence="3">Nucleotidyltransferase domain-containing protein</fullName>
    </recommendedName>
</protein>
<reference evidence="2" key="1">
    <citation type="submission" date="2016-10" db="EMBL/GenBank/DDBJ databases">
        <authorList>
            <person name="Varghese N."/>
            <person name="Submissions S."/>
        </authorList>
    </citation>
    <scope>NUCLEOTIDE SEQUENCE [LARGE SCALE GENOMIC DNA]</scope>
    <source>
        <strain evidence="2">DSM 21620</strain>
    </source>
</reference>
<dbReference type="AlphaFoldDB" id="A0A1G6PPH8"/>
<evidence type="ECO:0000313" key="2">
    <source>
        <dbReference type="Proteomes" id="UP000198666"/>
    </source>
</evidence>
<dbReference type="Proteomes" id="UP000198666">
    <property type="component" value="Unassembled WGS sequence"/>
</dbReference>
<evidence type="ECO:0000313" key="1">
    <source>
        <dbReference type="EMBL" id="SDC82152.1"/>
    </source>
</evidence>
<evidence type="ECO:0008006" key="3">
    <source>
        <dbReference type="Google" id="ProtNLM"/>
    </source>
</evidence>
<dbReference type="STRING" id="361279.SAMN05421663_104216"/>
<organism evidence="1 2">
    <name type="scientific">Terribacillus halophilus</name>
    <dbReference type="NCBI Taxonomy" id="361279"/>
    <lineage>
        <taxon>Bacteria</taxon>
        <taxon>Bacillati</taxon>
        <taxon>Bacillota</taxon>
        <taxon>Bacilli</taxon>
        <taxon>Bacillales</taxon>
        <taxon>Bacillaceae</taxon>
        <taxon>Terribacillus</taxon>
    </lineage>
</organism>
<proteinExistence type="predicted"/>